<evidence type="ECO:0000313" key="1">
    <source>
        <dbReference type="EMBL" id="OCK42477.1"/>
    </source>
</evidence>
<accession>A0A1B9XY29</accession>
<keyword evidence="2" id="KW-1185">Reference proteome</keyword>
<dbReference type="AlphaFoldDB" id="A0A1B9XY29"/>
<reference evidence="1 2" key="1">
    <citation type="submission" date="2016-06" db="EMBL/GenBank/DDBJ databases">
        <title>Draft Genome Sequence of Tenacibaculum soleae UCD-KL19.</title>
        <authorList>
            <person name="Eisen J.A."/>
            <person name="Coil D.A."/>
            <person name="Lujan K.M."/>
        </authorList>
    </citation>
    <scope>NUCLEOTIDE SEQUENCE [LARGE SCALE GENOMIC DNA]</scope>
    <source>
        <strain evidence="1 2">UCD-KL19</strain>
    </source>
</reference>
<gene>
    <name evidence="1" type="ORF">BA195_09875</name>
</gene>
<evidence type="ECO:0000313" key="2">
    <source>
        <dbReference type="Proteomes" id="UP000093186"/>
    </source>
</evidence>
<comment type="caution">
    <text evidence="1">The sequence shown here is derived from an EMBL/GenBank/DDBJ whole genome shotgun (WGS) entry which is preliminary data.</text>
</comment>
<proteinExistence type="predicted"/>
<organism evidence="1 2">
    <name type="scientific">Tenacibaculum soleae</name>
    <dbReference type="NCBI Taxonomy" id="447689"/>
    <lineage>
        <taxon>Bacteria</taxon>
        <taxon>Pseudomonadati</taxon>
        <taxon>Bacteroidota</taxon>
        <taxon>Flavobacteriia</taxon>
        <taxon>Flavobacteriales</taxon>
        <taxon>Flavobacteriaceae</taxon>
        <taxon>Tenacibaculum</taxon>
    </lineage>
</organism>
<dbReference type="Proteomes" id="UP000093186">
    <property type="component" value="Unassembled WGS sequence"/>
</dbReference>
<name>A0A1B9XY29_9FLAO</name>
<dbReference type="STRING" id="447689.BA195_09875"/>
<protein>
    <submittedName>
        <fullName evidence="1">Uncharacterized protein</fullName>
    </submittedName>
</protein>
<sequence>MNEDFPCVKIDTYTDLQKNEDVRKMFTIPLPKKWKVNLYFDDTKTSLYAADTTVSLTKTTLIDVTLVHKTVFIDKTFAQKITDDNKKMNLSEIKTNKVNLLNKPSYYSYAKGKKNNYSYHILNTFTKINSDNFLHVKTEIYGDSLVDERICKALKLINKIQLN</sequence>
<dbReference type="EMBL" id="MAKX01000013">
    <property type="protein sequence ID" value="OCK42477.1"/>
    <property type="molecule type" value="Genomic_DNA"/>
</dbReference>